<dbReference type="InterPro" id="IPR003837">
    <property type="entry name" value="GatC"/>
</dbReference>
<comment type="catalytic activity">
    <reaction evidence="1">
        <text>L-glutamyl-tRNA(Gln) + L-glutamine + ATP + H2O = L-glutaminyl-tRNA(Gln) + L-glutamate + ADP + phosphate + H(+)</text>
        <dbReference type="Rhea" id="RHEA:17521"/>
        <dbReference type="Rhea" id="RHEA-COMP:9681"/>
        <dbReference type="Rhea" id="RHEA-COMP:9684"/>
        <dbReference type="ChEBI" id="CHEBI:15377"/>
        <dbReference type="ChEBI" id="CHEBI:15378"/>
        <dbReference type="ChEBI" id="CHEBI:29985"/>
        <dbReference type="ChEBI" id="CHEBI:30616"/>
        <dbReference type="ChEBI" id="CHEBI:43474"/>
        <dbReference type="ChEBI" id="CHEBI:58359"/>
        <dbReference type="ChEBI" id="CHEBI:78520"/>
        <dbReference type="ChEBI" id="CHEBI:78521"/>
        <dbReference type="ChEBI" id="CHEBI:456216"/>
    </reaction>
</comment>
<dbReference type="EC" id="6.3.5.-" evidence="1"/>
<dbReference type="GO" id="GO:0006412">
    <property type="term" value="P:translation"/>
    <property type="evidence" value="ECO:0007669"/>
    <property type="project" value="UniProtKB-UniRule"/>
</dbReference>
<evidence type="ECO:0000313" key="3">
    <source>
        <dbReference type="EMBL" id="OGE71137.1"/>
    </source>
</evidence>
<accession>A0A1F5N0H6</accession>
<comment type="catalytic activity">
    <reaction evidence="1">
        <text>L-aspartyl-tRNA(Asn) + L-glutamine + ATP + H2O = L-asparaginyl-tRNA(Asn) + L-glutamate + ADP + phosphate + 2 H(+)</text>
        <dbReference type="Rhea" id="RHEA:14513"/>
        <dbReference type="Rhea" id="RHEA-COMP:9674"/>
        <dbReference type="Rhea" id="RHEA-COMP:9677"/>
        <dbReference type="ChEBI" id="CHEBI:15377"/>
        <dbReference type="ChEBI" id="CHEBI:15378"/>
        <dbReference type="ChEBI" id="CHEBI:29985"/>
        <dbReference type="ChEBI" id="CHEBI:30616"/>
        <dbReference type="ChEBI" id="CHEBI:43474"/>
        <dbReference type="ChEBI" id="CHEBI:58359"/>
        <dbReference type="ChEBI" id="CHEBI:78515"/>
        <dbReference type="ChEBI" id="CHEBI:78516"/>
        <dbReference type="ChEBI" id="CHEBI:456216"/>
    </reaction>
</comment>
<organism evidence="3 4">
    <name type="scientific">Candidatus Daviesbacteria bacterium RIFOXYD1_FULL_41_10</name>
    <dbReference type="NCBI Taxonomy" id="1797801"/>
    <lineage>
        <taxon>Bacteria</taxon>
        <taxon>Candidatus Daviesiibacteriota</taxon>
    </lineage>
</organism>
<dbReference type="GO" id="GO:0050566">
    <property type="term" value="F:asparaginyl-tRNA synthase (glutamine-hydrolyzing) activity"/>
    <property type="evidence" value="ECO:0007669"/>
    <property type="project" value="RHEA"/>
</dbReference>
<comment type="subunit">
    <text evidence="1">Heterotrimer of A, B and C subunits.</text>
</comment>
<proteinExistence type="inferred from homology"/>
<dbReference type="InterPro" id="IPR036113">
    <property type="entry name" value="Asp/Glu-ADT_sf_sub_c"/>
</dbReference>
<dbReference type="EMBL" id="MFEC01000019">
    <property type="protein sequence ID" value="OGE71137.1"/>
    <property type="molecule type" value="Genomic_DNA"/>
</dbReference>
<feature type="compositionally biased region" description="Polar residues" evidence="2">
    <location>
        <begin position="68"/>
        <end position="81"/>
    </location>
</feature>
<dbReference type="AlphaFoldDB" id="A0A1F5N0H6"/>
<evidence type="ECO:0000256" key="2">
    <source>
        <dbReference type="SAM" id="MobiDB-lite"/>
    </source>
</evidence>
<dbReference type="GO" id="GO:0070681">
    <property type="term" value="P:glutaminyl-tRNAGln biosynthesis via transamidation"/>
    <property type="evidence" value="ECO:0007669"/>
    <property type="project" value="TreeGrafter"/>
</dbReference>
<dbReference type="PANTHER" id="PTHR15004">
    <property type="entry name" value="GLUTAMYL-TRNA(GLN) AMIDOTRANSFERASE SUBUNIT C, MITOCHONDRIAL"/>
    <property type="match status" value="1"/>
</dbReference>
<dbReference type="Proteomes" id="UP000177135">
    <property type="component" value="Unassembled WGS sequence"/>
</dbReference>
<evidence type="ECO:0000256" key="1">
    <source>
        <dbReference type="HAMAP-Rule" id="MF_00122"/>
    </source>
</evidence>
<dbReference type="SUPFAM" id="SSF141000">
    <property type="entry name" value="Glu-tRNAGln amidotransferase C subunit"/>
    <property type="match status" value="1"/>
</dbReference>
<reference evidence="3 4" key="1">
    <citation type="journal article" date="2016" name="Nat. Commun.">
        <title>Thousands of microbial genomes shed light on interconnected biogeochemical processes in an aquifer system.</title>
        <authorList>
            <person name="Anantharaman K."/>
            <person name="Brown C.T."/>
            <person name="Hug L.A."/>
            <person name="Sharon I."/>
            <person name="Castelle C.J."/>
            <person name="Probst A.J."/>
            <person name="Thomas B.C."/>
            <person name="Singh A."/>
            <person name="Wilkins M.J."/>
            <person name="Karaoz U."/>
            <person name="Brodie E.L."/>
            <person name="Williams K.H."/>
            <person name="Hubbard S.S."/>
            <person name="Banfield J.F."/>
        </authorList>
    </citation>
    <scope>NUCLEOTIDE SEQUENCE [LARGE SCALE GENOMIC DNA]</scope>
</reference>
<dbReference type="Gene3D" id="1.10.20.60">
    <property type="entry name" value="Glu-tRNAGln amidotransferase C subunit, N-terminal domain"/>
    <property type="match status" value="1"/>
</dbReference>
<name>A0A1F5N0H6_9BACT</name>
<dbReference type="GO" id="GO:0006450">
    <property type="term" value="P:regulation of translational fidelity"/>
    <property type="evidence" value="ECO:0007669"/>
    <property type="project" value="InterPro"/>
</dbReference>
<evidence type="ECO:0000313" key="4">
    <source>
        <dbReference type="Proteomes" id="UP000177135"/>
    </source>
</evidence>
<dbReference type="PANTHER" id="PTHR15004:SF0">
    <property type="entry name" value="GLUTAMYL-TRNA(GLN) AMIDOTRANSFERASE SUBUNIT C, MITOCHONDRIAL"/>
    <property type="match status" value="1"/>
</dbReference>
<dbReference type="Pfam" id="PF02686">
    <property type="entry name" value="GatC"/>
    <property type="match status" value="1"/>
</dbReference>
<comment type="function">
    <text evidence="1">Allows the formation of correctly charged Asn-tRNA(Asn) or Gln-tRNA(Gln) through the transamidation of misacylated Asp-tRNA(Asn) or Glu-tRNA(Gln) in organisms which lack either or both of asparaginyl-tRNA or glutaminyl-tRNA synthetases. The reaction takes place in the presence of glutamine and ATP through an activated phospho-Asp-tRNA(Asn) or phospho-Glu-tRNA(Gln).</text>
</comment>
<feature type="region of interest" description="Disordered" evidence="2">
    <location>
        <begin position="64"/>
        <end position="83"/>
    </location>
</feature>
<dbReference type="HAMAP" id="MF_00122">
    <property type="entry name" value="GatC"/>
    <property type="match status" value="1"/>
</dbReference>
<keyword evidence="1" id="KW-0648">Protein biosynthesis</keyword>
<comment type="caution">
    <text evidence="3">The sequence shown here is derived from an EMBL/GenBank/DDBJ whole genome shotgun (WGS) entry which is preliminary data.</text>
</comment>
<dbReference type="NCBIfam" id="TIGR00135">
    <property type="entry name" value="gatC"/>
    <property type="match status" value="1"/>
</dbReference>
<dbReference type="GO" id="GO:0050567">
    <property type="term" value="F:glutaminyl-tRNA synthase (glutamine-hydrolyzing) activity"/>
    <property type="evidence" value="ECO:0007669"/>
    <property type="project" value="UniProtKB-UniRule"/>
</dbReference>
<dbReference type="GO" id="GO:0005524">
    <property type="term" value="F:ATP binding"/>
    <property type="evidence" value="ECO:0007669"/>
    <property type="project" value="UniProtKB-KW"/>
</dbReference>
<keyword evidence="1" id="KW-0436">Ligase</keyword>
<sequence>MKLSRDQVKKVAKLAKLTLSDSEIEKYSGQLSKILDYVDKLNEVDTSEVEPTFNVMGLSNVMAEDESSSSLTQDQTLANGSETKDGLFVTKGVFDNE</sequence>
<keyword evidence="1" id="KW-0547">Nucleotide-binding</keyword>
<comment type="similarity">
    <text evidence="1">Belongs to the GatC family.</text>
</comment>
<protein>
    <recommendedName>
        <fullName evidence="1">Aspartyl/glutamyl-tRNA(Asn/Gln) amidotransferase subunit C</fullName>
        <shortName evidence="1">Asp/Glu-ADT subunit C</shortName>
        <ecNumber evidence="1">6.3.5.-</ecNumber>
    </recommendedName>
</protein>
<keyword evidence="1" id="KW-0067">ATP-binding</keyword>
<gene>
    <name evidence="1" type="primary">gatC</name>
    <name evidence="3" type="ORF">A2617_04390</name>
</gene>